<feature type="region of interest" description="Disordered" evidence="1">
    <location>
        <begin position="1"/>
        <end position="25"/>
    </location>
</feature>
<dbReference type="RefSeq" id="XP_003737762.1">
    <property type="nucleotide sequence ID" value="XM_003737714.2"/>
</dbReference>
<dbReference type="Gene3D" id="3.90.70.80">
    <property type="match status" value="1"/>
</dbReference>
<dbReference type="GO" id="GO:0004843">
    <property type="term" value="F:cysteine-type deubiquitinase activity"/>
    <property type="evidence" value="ECO:0007669"/>
    <property type="project" value="TreeGrafter"/>
</dbReference>
<dbReference type="SUPFAM" id="SSF54001">
    <property type="entry name" value="Cysteine proteinases"/>
    <property type="match status" value="1"/>
</dbReference>
<evidence type="ECO:0000259" key="2">
    <source>
        <dbReference type="PROSITE" id="PS50802"/>
    </source>
</evidence>
<dbReference type="GO" id="GO:0016579">
    <property type="term" value="P:protein deubiquitination"/>
    <property type="evidence" value="ECO:0007669"/>
    <property type="project" value="TreeGrafter"/>
</dbReference>
<feature type="region of interest" description="Disordered" evidence="1">
    <location>
        <begin position="77"/>
        <end position="123"/>
    </location>
</feature>
<dbReference type="PANTHER" id="PTHR12419">
    <property type="entry name" value="OTU DOMAIN CONTAINING PROTEIN"/>
    <property type="match status" value="1"/>
</dbReference>
<reference evidence="4" key="1">
    <citation type="submission" date="2025-08" db="UniProtKB">
        <authorList>
            <consortium name="RefSeq"/>
        </authorList>
    </citation>
    <scope>IDENTIFICATION</scope>
</reference>
<dbReference type="KEGG" id="goe:100906721"/>
<accession>A0AAJ6QMF3</accession>
<dbReference type="AlphaFoldDB" id="A0AAJ6QMF3"/>
<organism evidence="3 4">
    <name type="scientific">Galendromus occidentalis</name>
    <name type="common">western predatory mite</name>
    <dbReference type="NCBI Taxonomy" id="34638"/>
    <lineage>
        <taxon>Eukaryota</taxon>
        <taxon>Metazoa</taxon>
        <taxon>Ecdysozoa</taxon>
        <taxon>Arthropoda</taxon>
        <taxon>Chelicerata</taxon>
        <taxon>Arachnida</taxon>
        <taxon>Acari</taxon>
        <taxon>Parasitiformes</taxon>
        <taxon>Mesostigmata</taxon>
        <taxon>Gamasina</taxon>
        <taxon>Phytoseioidea</taxon>
        <taxon>Phytoseiidae</taxon>
        <taxon>Typhlodrominae</taxon>
        <taxon>Galendromus</taxon>
    </lineage>
</organism>
<dbReference type="InterPro" id="IPR003323">
    <property type="entry name" value="OTU_dom"/>
</dbReference>
<protein>
    <submittedName>
        <fullName evidence="4">Deubiquitinase OTUD6B</fullName>
    </submittedName>
</protein>
<sequence>MAHALVGSLGNLDLEDVTARQRKERKDLQAKIMQFKKAVPKGDKKRQKEMQLQVTQMEAEFEEKCKAELSLMEAALQTSGAGDDGKDLTAESDSPVAHKTSKAEKRREKKRQESLERQQRIEEQEGMNVNLPRAIEQKSLVEKLKSDGLKIHDIAPDGNCLFSAISHQLKKHGQSLSTTELRKLCSNHIRDHRSEFEAFIVEDDFDSYCDRIEKDQACWGGQIELQALSSELQSKVIVYQADGPNIVFGEDSFKSTITLSFHRHLIKSGEHYNSVVERTASDDTNE</sequence>
<dbReference type="PANTHER" id="PTHR12419:SF10">
    <property type="entry name" value="DEUBIQUITINASE OTUD6B"/>
    <property type="match status" value="1"/>
</dbReference>
<evidence type="ECO:0000313" key="4">
    <source>
        <dbReference type="RefSeq" id="XP_003737762.1"/>
    </source>
</evidence>
<evidence type="ECO:0000256" key="1">
    <source>
        <dbReference type="SAM" id="MobiDB-lite"/>
    </source>
</evidence>
<proteinExistence type="predicted"/>
<dbReference type="Pfam" id="PF02338">
    <property type="entry name" value="OTU"/>
    <property type="match status" value="1"/>
</dbReference>
<dbReference type="InterPro" id="IPR050704">
    <property type="entry name" value="Peptidase_C85-like"/>
</dbReference>
<dbReference type="PROSITE" id="PS50802">
    <property type="entry name" value="OTU"/>
    <property type="match status" value="1"/>
</dbReference>
<name>A0AAJ6QMF3_9ACAR</name>
<dbReference type="GeneID" id="100906721"/>
<feature type="compositionally biased region" description="Basic and acidic residues" evidence="1">
    <location>
        <begin position="101"/>
        <end position="123"/>
    </location>
</feature>
<dbReference type="Proteomes" id="UP000694867">
    <property type="component" value="Unplaced"/>
</dbReference>
<dbReference type="CDD" id="cd22748">
    <property type="entry name" value="OTU_OTUD6-like"/>
    <property type="match status" value="1"/>
</dbReference>
<dbReference type="InterPro" id="IPR038765">
    <property type="entry name" value="Papain-like_cys_pep_sf"/>
</dbReference>
<keyword evidence="3" id="KW-1185">Reference proteome</keyword>
<gene>
    <name evidence="4" type="primary">LOC100906721</name>
</gene>
<feature type="domain" description="OTU" evidence="2">
    <location>
        <begin position="149"/>
        <end position="278"/>
    </location>
</feature>
<evidence type="ECO:0000313" key="3">
    <source>
        <dbReference type="Proteomes" id="UP000694867"/>
    </source>
</evidence>